<dbReference type="Gene3D" id="1.20.1000.10">
    <property type="entry name" value="Guanylate-binding protein, C-terminal domain"/>
    <property type="match status" value="1"/>
</dbReference>
<keyword evidence="1" id="KW-0547">Nucleotide-binding</keyword>
<feature type="transmembrane region" description="Helical" evidence="5">
    <location>
        <begin position="526"/>
        <end position="545"/>
    </location>
</feature>
<feature type="domain" description="GB1/RHD3-type G" evidence="7">
    <location>
        <begin position="76"/>
        <end position="175"/>
    </location>
</feature>
<dbReference type="GO" id="GO:0005783">
    <property type="term" value="C:endoplasmic reticulum"/>
    <property type="evidence" value="ECO:0007669"/>
    <property type="project" value="EnsemblPlants"/>
</dbReference>
<keyword evidence="5" id="KW-0472">Membrane</keyword>
<dbReference type="Pfam" id="PF02841">
    <property type="entry name" value="GBP_C"/>
    <property type="match status" value="1"/>
</dbReference>
<dbReference type="OMA" id="DRQSGFR"/>
<evidence type="ECO:0000256" key="6">
    <source>
        <dbReference type="SAM" id="SignalP"/>
    </source>
</evidence>
<dbReference type="InterPro" id="IPR003191">
    <property type="entry name" value="Guanylate-bd/ATL_C"/>
</dbReference>
<dbReference type="CDD" id="cd01851">
    <property type="entry name" value="GBP"/>
    <property type="match status" value="1"/>
</dbReference>
<evidence type="ECO:0000313" key="9">
    <source>
        <dbReference type="Proteomes" id="UP000244005"/>
    </source>
</evidence>
<evidence type="ECO:0000256" key="3">
    <source>
        <dbReference type="ARBA" id="ARBA00023134"/>
    </source>
</evidence>
<dbReference type="InterPro" id="IPR030386">
    <property type="entry name" value="G_GB1_RHD3_dom"/>
</dbReference>
<feature type="transmembrane region" description="Helical" evidence="5">
    <location>
        <begin position="500"/>
        <end position="519"/>
    </location>
</feature>
<dbReference type="AlphaFoldDB" id="A0A2R6WGH8"/>
<dbReference type="Proteomes" id="UP000244005">
    <property type="component" value="Unassembled WGS sequence"/>
</dbReference>
<protein>
    <recommendedName>
        <fullName evidence="7">GB1/RHD3-type G domain-containing protein</fullName>
    </recommendedName>
</protein>
<dbReference type="OrthoDB" id="7788754at2759"/>
<accession>A0A2R6WGH8</accession>
<keyword evidence="6" id="KW-0732">Signal</keyword>
<dbReference type="GO" id="GO:0005635">
    <property type="term" value="C:nuclear envelope"/>
    <property type="evidence" value="ECO:0007669"/>
    <property type="project" value="EnsemblPlants"/>
</dbReference>
<reference evidence="9" key="1">
    <citation type="journal article" date="2017" name="Cell">
        <title>Insights into land plant evolution garnered from the Marchantia polymorpha genome.</title>
        <authorList>
            <person name="Bowman J.L."/>
            <person name="Kohchi T."/>
            <person name="Yamato K.T."/>
            <person name="Jenkins J."/>
            <person name="Shu S."/>
            <person name="Ishizaki K."/>
            <person name="Yamaoka S."/>
            <person name="Nishihama R."/>
            <person name="Nakamura Y."/>
            <person name="Berger F."/>
            <person name="Adam C."/>
            <person name="Aki S.S."/>
            <person name="Althoff F."/>
            <person name="Araki T."/>
            <person name="Arteaga-Vazquez M.A."/>
            <person name="Balasubrmanian S."/>
            <person name="Barry K."/>
            <person name="Bauer D."/>
            <person name="Boehm C.R."/>
            <person name="Briginshaw L."/>
            <person name="Caballero-Perez J."/>
            <person name="Catarino B."/>
            <person name="Chen F."/>
            <person name="Chiyoda S."/>
            <person name="Chovatia M."/>
            <person name="Davies K.M."/>
            <person name="Delmans M."/>
            <person name="Demura T."/>
            <person name="Dierschke T."/>
            <person name="Dolan L."/>
            <person name="Dorantes-Acosta A.E."/>
            <person name="Eklund D.M."/>
            <person name="Florent S.N."/>
            <person name="Flores-Sandoval E."/>
            <person name="Fujiyama A."/>
            <person name="Fukuzawa H."/>
            <person name="Galik B."/>
            <person name="Grimanelli D."/>
            <person name="Grimwood J."/>
            <person name="Grossniklaus U."/>
            <person name="Hamada T."/>
            <person name="Haseloff J."/>
            <person name="Hetherington A.J."/>
            <person name="Higo A."/>
            <person name="Hirakawa Y."/>
            <person name="Hundley H.N."/>
            <person name="Ikeda Y."/>
            <person name="Inoue K."/>
            <person name="Inoue S.I."/>
            <person name="Ishida S."/>
            <person name="Jia Q."/>
            <person name="Kakita M."/>
            <person name="Kanazawa T."/>
            <person name="Kawai Y."/>
            <person name="Kawashima T."/>
            <person name="Kennedy M."/>
            <person name="Kinose K."/>
            <person name="Kinoshita T."/>
            <person name="Kohara Y."/>
            <person name="Koide E."/>
            <person name="Komatsu K."/>
            <person name="Kopischke S."/>
            <person name="Kubo M."/>
            <person name="Kyozuka J."/>
            <person name="Lagercrantz U."/>
            <person name="Lin S.S."/>
            <person name="Lindquist E."/>
            <person name="Lipzen A.M."/>
            <person name="Lu C.W."/>
            <person name="De Luna E."/>
            <person name="Martienssen R.A."/>
            <person name="Minamino N."/>
            <person name="Mizutani M."/>
            <person name="Mizutani M."/>
            <person name="Mochizuki N."/>
            <person name="Monte I."/>
            <person name="Mosher R."/>
            <person name="Nagasaki H."/>
            <person name="Nakagami H."/>
            <person name="Naramoto S."/>
            <person name="Nishitani K."/>
            <person name="Ohtani M."/>
            <person name="Okamoto T."/>
            <person name="Okumura M."/>
            <person name="Phillips J."/>
            <person name="Pollak B."/>
            <person name="Reinders A."/>
            <person name="Rovekamp M."/>
            <person name="Sano R."/>
            <person name="Sawa S."/>
            <person name="Schmid M.W."/>
            <person name="Shirakawa M."/>
            <person name="Solano R."/>
            <person name="Spunde A."/>
            <person name="Suetsugu N."/>
            <person name="Sugano S."/>
            <person name="Sugiyama A."/>
            <person name="Sun R."/>
            <person name="Suzuki Y."/>
            <person name="Takenaka M."/>
            <person name="Takezawa D."/>
            <person name="Tomogane H."/>
            <person name="Tsuzuki M."/>
            <person name="Ueda T."/>
            <person name="Umeda M."/>
            <person name="Ward J.M."/>
            <person name="Watanabe Y."/>
            <person name="Yazaki K."/>
            <person name="Yokoyama R."/>
            <person name="Yoshitake Y."/>
            <person name="Yotsui I."/>
            <person name="Zachgo S."/>
            <person name="Schmutz J."/>
        </authorList>
    </citation>
    <scope>NUCLEOTIDE SEQUENCE [LARGE SCALE GENOMIC DNA]</scope>
    <source>
        <strain evidence="9">Tak-1</strain>
    </source>
</reference>
<dbReference type="InterPro" id="IPR036543">
    <property type="entry name" value="Guanylate-bd_C_sf"/>
</dbReference>
<dbReference type="SUPFAM" id="SSF48340">
    <property type="entry name" value="Interferon-induced guanylate-binding protein 1 (GBP1), C-terminal domain"/>
    <property type="match status" value="1"/>
</dbReference>
<organism evidence="8 9">
    <name type="scientific">Marchantia polymorpha</name>
    <name type="common">Common liverwort</name>
    <name type="synonym">Marchantia aquatica</name>
    <dbReference type="NCBI Taxonomy" id="3197"/>
    <lineage>
        <taxon>Eukaryota</taxon>
        <taxon>Viridiplantae</taxon>
        <taxon>Streptophyta</taxon>
        <taxon>Embryophyta</taxon>
        <taxon>Marchantiophyta</taxon>
        <taxon>Marchantiopsida</taxon>
        <taxon>Marchantiidae</taxon>
        <taxon>Marchantiales</taxon>
        <taxon>Marchantiaceae</taxon>
        <taxon>Marchantia</taxon>
    </lineage>
</organism>
<keyword evidence="3" id="KW-0342">GTP-binding</keyword>
<proteinExistence type="inferred from homology"/>
<dbReference type="Gene3D" id="3.40.50.300">
    <property type="entry name" value="P-loop containing nucleotide triphosphate hydrolases"/>
    <property type="match status" value="1"/>
</dbReference>
<dbReference type="PROSITE" id="PS51715">
    <property type="entry name" value="G_GB1_RHD3"/>
    <property type="match status" value="1"/>
</dbReference>
<feature type="transmembrane region" description="Helical" evidence="5">
    <location>
        <begin position="575"/>
        <end position="592"/>
    </location>
</feature>
<dbReference type="InterPro" id="IPR015894">
    <property type="entry name" value="Guanylate-bd_N"/>
</dbReference>
<evidence type="ECO:0000256" key="5">
    <source>
        <dbReference type="SAM" id="Phobius"/>
    </source>
</evidence>
<comment type="similarity">
    <text evidence="4">Belongs to the TRAFAC class dynamin-like GTPase superfamily. GB1/RHD3 GTPase family.</text>
</comment>
<sequence length="619" mass="70199">MGSSSRRWTVRLFLLVCIVGLSSVRGRPFKSGESSLHLDRDETGELHQAFPVVEPDVVHTKLAVAKKGLEVISRITNPVAVVAVIGPYRSGKSFLLNQLLTLSCNEGFGVGHMRDTKTRGIWVWGEPLEMEIDGQTTSVLFLDTEGFESIGKSTVYDDRIFALAAIMSSVLIYNLPETVREADIGKLSFAVQLAEEFYGRYGRESALQPAKLVWLIQRDFLEGKSVQQMVDQALQPVPNVGGNREIDEVNRIRESLAMMAENSTAFSLRQPHLARTKLCDLNDTDFDSEYVVQRNRLKSVIASMISPKKVQGKLINGKEFAALLEQVLDALNQGEIPSAGSVVDSFNRGVMDRCLLIYETFMNKVKLPLPDVHLDDFHTGATDMALSAFEKDRFGRFHGDKAEVALKAELEKTYASLVLKNQYLSSQQCEDIYNQCEESMDSLQTLRLPSMAKFEAGVAACNRSYEVSCLGPSKKLFKQRLDKMWSRSRTQFLNDYNHRLFNWIVGFSLVMVVVARFCFKFYPLEIAAWALFVMLEAYTHLFWSAESLYYNPTWQVVVGVWETLVYNPVIDLDRWAVPLAWFAAASFVYCRYQRRRKHPPIPLLPSQDGPRPSRFRRLL</sequence>
<evidence type="ECO:0000256" key="2">
    <source>
        <dbReference type="ARBA" id="ARBA00022801"/>
    </source>
</evidence>
<feature type="signal peptide" evidence="6">
    <location>
        <begin position="1"/>
        <end position="26"/>
    </location>
</feature>
<dbReference type="GO" id="GO:0003924">
    <property type="term" value="F:GTPase activity"/>
    <property type="evidence" value="ECO:0000318"/>
    <property type="project" value="GO_Central"/>
</dbReference>
<keyword evidence="9" id="KW-1185">Reference proteome</keyword>
<keyword evidence="5" id="KW-0812">Transmembrane</keyword>
<evidence type="ECO:0000259" key="7">
    <source>
        <dbReference type="PROSITE" id="PS51715"/>
    </source>
</evidence>
<dbReference type="SUPFAM" id="SSF52540">
    <property type="entry name" value="P-loop containing nucleoside triphosphate hydrolases"/>
    <property type="match status" value="1"/>
</dbReference>
<dbReference type="Pfam" id="PF02263">
    <property type="entry name" value="GBP"/>
    <property type="match status" value="1"/>
</dbReference>
<feature type="chain" id="PRO_5015360247" description="GB1/RHD3-type G domain-containing protein" evidence="6">
    <location>
        <begin position="27"/>
        <end position="619"/>
    </location>
</feature>
<dbReference type="InterPro" id="IPR027417">
    <property type="entry name" value="P-loop_NTPase"/>
</dbReference>
<dbReference type="Gramene" id="Mp5g11130.1">
    <property type="protein sequence ID" value="Mp5g11130.1.cds"/>
    <property type="gene ID" value="Mp5g11130"/>
</dbReference>
<evidence type="ECO:0000313" key="8">
    <source>
        <dbReference type="EMBL" id="PTQ32956.1"/>
    </source>
</evidence>
<gene>
    <name evidence="8" type="ORF">MARPO_0093s0035</name>
</gene>
<dbReference type="GO" id="GO:0005525">
    <property type="term" value="F:GTP binding"/>
    <property type="evidence" value="ECO:0000318"/>
    <property type="project" value="GO_Central"/>
</dbReference>
<evidence type="ECO:0000256" key="4">
    <source>
        <dbReference type="PROSITE-ProRule" id="PRU01052"/>
    </source>
</evidence>
<keyword evidence="5" id="KW-1133">Transmembrane helix</keyword>
<evidence type="ECO:0000256" key="1">
    <source>
        <dbReference type="ARBA" id="ARBA00022741"/>
    </source>
</evidence>
<dbReference type="FunFam" id="3.40.50.300:FF:001063">
    <property type="entry name" value="Guanylate-binding family protein"/>
    <property type="match status" value="1"/>
</dbReference>
<dbReference type="EMBL" id="KZ772765">
    <property type="protein sequence ID" value="PTQ32956.1"/>
    <property type="molecule type" value="Genomic_DNA"/>
</dbReference>
<name>A0A2R6WGH8_MARPO</name>
<dbReference type="PANTHER" id="PTHR10751">
    <property type="entry name" value="GUANYLATE BINDING PROTEIN"/>
    <property type="match status" value="1"/>
</dbReference>
<keyword evidence="2" id="KW-0378">Hydrolase</keyword>